<organism evidence="7 8">
    <name type="scientific">Pseudomonas endophytica</name>
    <dbReference type="NCBI Taxonomy" id="1563157"/>
    <lineage>
        <taxon>Bacteria</taxon>
        <taxon>Pseudomonadati</taxon>
        <taxon>Pseudomonadota</taxon>
        <taxon>Gammaproteobacteria</taxon>
        <taxon>Pseudomonadales</taxon>
        <taxon>Pseudomonadaceae</taxon>
        <taxon>Pseudomonas</taxon>
    </lineage>
</organism>
<dbReference type="GO" id="GO:0009893">
    <property type="term" value="P:positive regulation of metabolic process"/>
    <property type="evidence" value="ECO:0007669"/>
    <property type="project" value="UniProtKB-ARBA"/>
</dbReference>
<keyword evidence="3" id="KW-0238">DNA-binding</keyword>
<dbReference type="InterPro" id="IPR009057">
    <property type="entry name" value="Homeodomain-like_sf"/>
</dbReference>
<comment type="subcellular location">
    <subcellularLocation>
        <location evidence="1">Cytoplasm</location>
    </subcellularLocation>
</comment>
<dbReference type="PRINTS" id="PR00032">
    <property type="entry name" value="HTHARAC"/>
</dbReference>
<comment type="caution">
    <text evidence="7">The sequence shown here is derived from an EMBL/GenBank/DDBJ whole genome shotgun (WGS) entry which is preliminary data.</text>
</comment>
<evidence type="ECO:0000256" key="5">
    <source>
        <dbReference type="ARBA" id="ARBA00037345"/>
    </source>
</evidence>
<dbReference type="GO" id="GO:0043565">
    <property type="term" value="F:sequence-specific DNA binding"/>
    <property type="evidence" value="ECO:0007669"/>
    <property type="project" value="InterPro"/>
</dbReference>
<protein>
    <submittedName>
        <fullName evidence="7">AraC family transcriptional regulator</fullName>
    </submittedName>
</protein>
<dbReference type="PROSITE" id="PS00041">
    <property type="entry name" value="HTH_ARAC_FAMILY_1"/>
    <property type="match status" value="1"/>
</dbReference>
<dbReference type="EMBL" id="LLWH01000180">
    <property type="protein sequence ID" value="KQB52961.1"/>
    <property type="molecule type" value="Genomic_DNA"/>
</dbReference>
<keyword evidence="2" id="KW-0805">Transcription regulation</keyword>
<dbReference type="GO" id="GO:0003700">
    <property type="term" value="F:DNA-binding transcription factor activity"/>
    <property type="evidence" value="ECO:0007669"/>
    <property type="project" value="InterPro"/>
</dbReference>
<evidence type="ECO:0000313" key="7">
    <source>
        <dbReference type="EMBL" id="KQB52961.1"/>
    </source>
</evidence>
<dbReference type="InterPro" id="IPR018060">
    <property type="entry name" value="HTH_AraC"/>
</dbReference>
<accession>A0A0Q0X7D5</accession>
<evidence type="ECO:0000256" key="1">
    <source>
        <dbReference type="ARBA" id="ARBA00004496"/>
    </source>
</evidence>
<keyword evidence="4" id="KW-0804">Transcription</keyword>
<dbReference type="Proteomes" id="UP000050342">
    <property type="component" value="Unassembled WGS sequence"/>
</dbReference>
<dbReference type="Gene3D" id="1.10.10.60">
    <property type="entry name" value="Homeodomain-like"/>
    <property type="match status" value="2"/>
</dbReference>
<evidence type="ECO:0000256" key="3">
    <source>
        <dbReference type="ARBA" id="ARBA00023125"/>
    </source>
</evidence>
<dbReference type="Pfam" id="PF12833">
    <property type="entry name" value="HTH_18"/>
    <property type="match status" value="1"/>
</dbReference>
<evidence type="ECO:0000256" key="4">
    <source>
        <dbReference type="ARBA" id="ARBA00023163"/>
    </source>
</evidence>
<proteinExistence type="predicted"/>
<name>A0A0Q0X7D5_9PSED</name>
<dbReference type="PANTHER" id="PTHR46796">
    <property type="entry name" value="HTH-TYPE TRANSCRIPTIONAL ACTIVATOR RHAS-RELATED"/>
    <property type="match status" value="1"/>
</dbReference>
<dbReference type="GO" id="GO:0005737">
    <property type="term" value="C:cytoplasm"/>
    <property type="evidence" value="ECO:0007669"/>
    <property type="project" value="UniProtKB-SubCell"/>
</dbReference>
<evidence type="ECO:0000256" key="2">
    <source>
        <dbReference type="ARBA" id="ARBA00023015"/>
    </source>
</evidence>
<dbReference type="SUPFAM" id="SSF46689">
    <property type="entry name" value="Homeodomain-like"/>
    <property type="match status" value="2"/>
</dbReference>
<dbReference type="SMART" id="SM00342">
    <property type="entry name" value="HTH_ARAC"/>
    <property type="match status" value="1"/>
</dbReference>
<keyword evidence="8" id="KW-1185">Reference proteome</keyword>
<comment type="function">
    <text evidence="5">Regulatory protein of the TOL plasmid xyl operons. XylS activates the xylXYZLTEGFJQKIH operon required for the degradation of toluene, m-xylene and p-xylene.</text>
</comment>
<sequence length="118" mass="13007">MPGSLAPHHLQQALELLLDNRDTPMAIIEIALACNLTRSHFSRAFKLSTGLSPLAWRLKARLEKAKKLLATSLSLTEVGLEAGFCDQSHFTKTFTRLAGMTPKAWRAEQVNGSSQSPY</sequence>
<dbReference type="PANTHER" id="PTHR46796:SF14">
    <property type="entry name" value="TRANSCRIPTIONAL REGULATORY PROTEIN"/>
    <property type="match status" value="1"/>
</dbReference>
<evidence type="ECO:0000313" key="8">
    <source>
        <dbReference type="Proteomes" id="UP000050342"/>
    </source>
</evidence>
<dbReference type="InterPro" id="IPR050204">
    <property type="entry name" value="AraC_XylS_family_regulators"/>
</dbReference>
<dbReference type="AlphaFoldDB" id="A0A0Q0X7D5"/>
<dbReference type="InterPro" id="IPR020449">
    <property type="entry name" value="Tscrpt_reg_AraC-type_HTH"/>
</dbReference>
<dbReference type="STRING" id="1563157.AQS70_12350"/>
<feature type="domain" description="HTH araC/xylS-type" evidence="6">
    <location>
        <begin position="11"/>
        <end position="108"/>
    </location>
</feature>
<dbReference type="InterPro" id="IPR018062">
    <property type="entry name" value="HTH_AraC-typ_CS"/>
</dbReference>
<reference evidence="7 8" key="1">
    <citation type="submission" date="2015-10" db="EMBL/GenBank/DDBJ databases">
        <title>Pseudomonas helleri sp. nov. and Pseudomonas weihenstephanensis sp. nov., isolated from raw cows milk.</title>
        <authorList>
            <person name="Von Neubeck M."/>
            <person name="Huptas C."/>
            <person name="Wenning M."/>
            <person name="Scherer S."/>
        </authorList>
    </citation>
    <scope>NUCLEOTIDE SEQUENCE [LARGE SCALE GENOMIC DNA]</scope>
    <source>
        <strain evidence="7 8">BSTT44</strain>
    </source>
</reference>
<gene>
    <name evidence="7" type="ORF">AQS70_12350</name>
</gene>
<evidence type="ECO:0000259" key="6">
    <source>
        <dbReference type="PROSITE" id="PS01124"/>
    </source>
</evidence>
<dbReference type="PROSITE" id="PS01124">
    <property type="entry name" value="HTH_ARAC_FAMILY_2"/>
    <property type="match status" value="1"/>
</dbReference>